<reference evidence="5" key="1">
    <citation type="submission" date="2020-05" db="EMBL/GenBank/DDBJ databases">
        <authorList>
            <person name="Chiriac C."/>
            <person name="Salcher M."/>
            <person name="Ghai R."/>
            <person name="Kavagutti S V."/>
        </authorList>
    </citation>
    <scope>NUCLEOTIDE SEQUENCE</scope>
</reference>
<dbReference type="Pfam" id="PF12802">
    <property type="entry name" value="MarR_2"/>
    <property type="match status" value="1"/>
</dbReference>
<evidence type="ECO:0000256" key="1">
    <source>
        <dbReference type="ARBA" id="ARBA00023015"/>
    </source>
</evidence>
<dbReference type="SMART" id="SM00347">
    <property type="entry name" value="HTH_MARR"/>
    <property type="match status" value="1"/>
</dbReference>
<dbReference type="InterPro" id="IPR000835">
    <property type="entry name" value="HTH_MarR-typ"/>
</dbReference>
<dbReference type="EMBL" id="CAFBQA010000003">
    <property type="protein sequence ID" value="CAB5033876.1"/>
    <property type="molecule type" value="Genomic_DNA"/>
</dbReference>
<keyword evidence="3" id="KW-0804">Transcription</keyword>
<keyword evidence="2" id="KW-0238">DNA-binding</keyword>
<dbReference type="AlphaFoldDB" id="A0A6J6VFG0"/>
<evidence type="ECO:0000256" key="2">
    <source>
        <dbReference type="ARBA" id="ARBA00023125"/>
    </source>
</evidence>
<dbReference type="PANTHER" id="PTHR42756">
    <property type="entry name" value="TRANSCRIPTIONAL REGULATOR, MARR"/>
    <property type="match status" value="1"/>
</dbReference>
<keyword evidence="1" id="KW-0805">Transcription regulation</keyword>
<proteinExistence type="predicted"/>
<accession>A0A6J6VFG0</accession>
<sequence>MLPPGSEPRDQVDQIVAAWKRERPDLDVSALEVLSRITRIARHLDIARRSAFESQGLETWAFDVLAALRRAGAPYELSVGTLLTENLVTSGTMTNRVDKLTELGLVERRPHESDKRVVFVRLTPAGKEHVDSALEVLLSGEEELLSALDERQRREMTVLLSALLSPLDDISEAE</sequence>
<evidence type="ECO:0000313" key="5">
    <source>
        <dbReference type="EMBL" id="CAB4770404.1"/>
    </source>
</evidence>
<dbReference type="PANTHER" id="PTHR42756:SF1">
    <property type="entry name" value="TRANSCRIPTIONAL REPRESSOR OF EMRAB OPERON"/>
    <property type="match status" value="1"/>
</dbReference>
<dbReference type="SUPFAM" id="SSF46785">
    <property type="entry name" value="Winged helix' DNA-binding domain"/>
    <property type="match status" value="1"/>
</dbReference>
<evidence type="ECO:0000256" key="3">
    <source>
        <dbReference type="ARBA" id="ARBA00023163"/>
    </source>
</evidence>
<dbReference type="GO" id="GO:0003700">
    <property type="term" value="F:DNA-binding transcription factor activity"/>
    <property type="evidence" value="ECO:0007669"/>
    <property type="project" value="InterPro"/>
</dbReference>
<dbReference type="InterPro" id="IPR036388">
    <property type="entry name" value="WH-like_DNA-bd_sf"/>
</dbReference>
<feature type="domain" description="HTH marR-type" evidence="4">
    <location>
        <begin position="30"/>
        <end position="165"/>
    </location>
</feature>
<dbReference type="GO" id="GO:0003677">
    <property type="term" value="F:DNA binding"/>
    <property type="evidence" value="ECO:0007669"/>
    <property type="project" value="UniProtKB-KW"/>
</dbReference>
<organism evidence="5">
    <name type="scientific">freshwater metagenome</name>
    <dbReference type="NCBI Taxonomy" id="449393"/>
    <lineage>
        <taxon>unclassified sequences</taxon>
        <taxon>metagenomes</taxon>
        <taxon>ecological metagenomes</taxon>
    </lineage>
</organism>
<name>A0A6J6VFG0_9ZZZZ</name>
<dbReference type="PRINTS" id="PR00598">
    <property type="entry name" value="HTHMARR"/>
</dbReference>
<dbReference type="Gene3D" id="1.10.10.10">
    <property type="entry name" value="Winged helix-like DNA-binding domain superfamily/Winged helix DNA-binding domain"/>
    <property type="match status" value="1"/>
</dbReference>
<dbReference type="InterPro" id="IPR036390">
    <property type="entry name" value="WH_DNA-bd_sf"/>
</dbReference>
<dbReference type="EMBL" id="CAEZZQ010000025">
    <property type="protein sequence ID" value="CAB4770404.1"/>
    <property type="molecule type" value="Genomic_DNA"/>
</dbReference>
<evidence type="ECO:0000313" key="6">
    <source>
        <dbReference type="EMBL" id="CAB5033876.1"/>
    </source>
</evidence>
<evidence type="ECO:0000259" key="4">
    <source>
        <dbReference type="PROSITE" id="PS50995"/>
    </source>
</evidence>
<protein>
    <submittedName>
        <fullName evidence="5">Unannotated protein</fullName>
    </submittedName>
</protein>
<gene>
    <name evidence="5" type="ORF">UFOPK2894_00550</name>
    <name evidence="6" type="ORF">UFOPK4234_00104</name>
</gene>
<dbReference type="PROSITE" id="PS50995">
    <property type="entry name" value="HTH_MARR_2"/>
    <property type="match status" value="1"/>
</dbReference>